<comment type="caution">
    <text evidence="7">The sequence shown here is derived from an EMBL/GenBank/DDBJ whole genome shotgun (WGS) entry which is preliminary data.</text>
</comment>
<evidence type="ECO:0000256" key="1">
    <source>
        <dbReference type="ARBA" id="ARBA00007749"/>
    </source>
</evidence>
<protein>
    <submittedName>
        <fullName evidence="7">Glyoxylase-like metal-dependent hydrolase (Beta-lactamase superfamily II)</fullName>
    </submittedName>
</protein>
<comment type="similarity">
    <text evidence="1">Belongs to the metallo-beta-lactamase superfamily.</text>
</comment>
<sequence>MKRLRNMLALLAMAATPVGAQQAEAPSGPTLTAFECGTLVQPDLGRFSDTMRFAGERRELIAGCFLIRHSKGVLLWDTGLSPAIQREPQDGMTLTTRIAERLAALGLAPADVTHVGISHYHADHTGGAADFPKAELLIGKADWDRVRSFKRGDPQRDQLAPWLAGGAVTPVEGDRDIFGDGSAVMLAMPGHTPGHSALLVRLPDAGPVLISGDQFHFRENREVGGVPTFNVDRTDTLASHDRFEGIARALGARVVIQHDPRDMAALPPFPASLE</sequence>
<evidence type="ECO:0000256" key="5">
    <source>
        <dbReference type="SAM" id="SignalP"/>
    </source>
</evidence>
<dbReference type="Pfam" id="PF00753">
    <property type="entry name" value="Lactamase_B"/>
    <property type="match status" value="1"/>
</dbReference>
<evidence type="ECO:0000313" key="7">
    <source>
        <dbReference type="EMBL" id="NIJ23617.1"/>
    </source>
</evidence>
<dbReference type="SUPFAM" id="SSF56281">
    <property type="entry name" value="Metallo-hydrolase/oxidoreductase"/>
    <property type="match status" value="1"/>
</dbReference>
<evidence type="ECO:0000313" key="8">
    <source>
        <dbReference type="Proteomes" id="UP000788153"/>
    </source>
</evidence>
<keyword evidence="4" id="KW-0862">Zinc</keyword>
<proteinExistence type="inferred from homology"/>
<reference evidence="7 8" key="1">
    <citation type="submission" date="2020-03" db="EMBL/GenBank/DDBJ databases">
        <title>Genomic Encyclopedia of Type Strains, Phase IV (KMG-IV): sequencing the most valuable type-strain genomes for metagenomic binning, comparative biology and taxonomic classification.</title>
        <authorList>
            <person name="Goeker M."/>
        </authorList>
    </citation>
    <scope>NUCLEOTIDE SEQUENCE [LARGE SCALE GENOMIC DNA]</scope>
    <source>
        <strain evidence="7 8">DSM 22753</strain>
    </source>
</reference>
<dbReference type="EMBL" id="JAASQP010000001">
    <property type="protein sequence ID" value="NIJ23617.1"/>
    <property type="molecule type" value="Genomic_DNA"/>
</dbReference>
<dbReference type="SMART" id="SM00849">
    <property type="entry name" value="Lactamase_B"/>
    <property type="match status" value="1"/>
</dbReference>
<accession>A0ABX0U2M5</accession>
<feature type="domain" description="Metallo-beta-lactamase" evidence="6">
    <location>
        <begin position="61"/>
        <end position="258"/>
    </location>
</feature>
<feature type="signal peptide" evidence="5">
    <location>
        <begin position="1"/>
        <end position="20"/>
    </location>
</feature>
<evidence type="ECO:0000256" key="2">
    <source>
        <dbReference type="ARBA" id="ARBA00022723"/>
    </source>
</evidence>
<dbReference type="InterPro" id="IPR051013">
    <property type="entry name" value="MBL_superfamily_lactonases"/>
</dbReference>
<dbReference type="Proteomes" id="UP000788153">
    <property type="component" value="Unassembled WGS sequence"/>
</dbReference>
<keyword evidence="2" id="KW-0479">Metal-binding</keyword>
<evidence type="ECO:0000256" key="4">
    <source>
        <dbReference type="ARBA" id="ARBA00022833"/>
    </source>
</evidence>
<dbReference type="Gene3D" id="3.60.15.10">
    <property type="entry name" value="Ribonuclease Z/Hydroxyacylglutathione hydrolase-like"/>
    <property type="match status" value="1"/>
</dbReference>
<evidence type="ECO:0000259" key="6">
    <source>
        <dbReference type="SMART" id="SM00849"/>
    </source>
</evidence>
<keyword evidence="5" id="KW-0732">Signal</keyword>
<dbReference type="RefSeq" id="WP_140231251.1">
    <property type="nucleotide sequence ID" value="NZ_BAAAEV010000001.1"/>
</dbReference>
<dbReference type="InterPro" id="IPR001279">
    <property type="entry name" value="Metallo-B-lactamas"/>
</dbReference>
<keyword evidence="3" id="KW-0378">Hydrolase</keyword>
<feature type="chain" id="PRO_5046403472" evidence="5">
    <location>
        <begin position="21"/>
        <end position="274"/>
    </location>
</feature>
<dbReference type="CDD" id="cd07729">
    <property type="entry name" value="AHL_lactonase_MBL-fold"/>
    <property type="match status" value="1"/>
</dbReference>
<dbReference type="InterPro" id="IPR036866">
    <property type="entry name" value="RibonucZ/Hydroxyglut_hydro"/>
</dbReference>
<gene>
    <name evidence="7" type="ORF">FHT01_001159</name>
</gene>
<name>A0ABX0U2M5_9SPHN</name>
<evidence type="ECO:0000256" key="3">
    <source>
        <dbReference type="ARBA" id="ARBA00022801"/>
    </source>
</evidence>
<keyword evidence="8" id="KW-1185">Reference proteome</keyword>
<organism evidence="7 8">
    <name type="scientific">Sphingomonas japonica</name>
    <dbReference type="NCBI Taxonomy" id="511662"/>
    <lineage>
        <taxon>Bacteria</taxon>
        <taxon>Pseudomonadati</taxon>
        <taxon>Pseudomonadota</taxon>
        <taxon>Alphaproteobacteria</taxon>
        <taxon>Sphingomonadales</taxon>
        <taxon>Sphingomonadaceae</taxon>
        <taxon>Sphingomonas</taxon>
    </lineage>
</organism>
<dbReference type="PANTHER" id="PTHR42978:SF3">
    <property type="entry name" value="BLR3078 PROTEIN"/>
    <property type="match status" value="1"/>
</dbReference>
<dbReference type="PANTHER" id="PTHR42978">
    <property type="entry name" value="QUORUM-QUENCHING LACTONASE YTNP-RELATED-RELATED"/>
    <property type="match status" value="1"/>
</dbReference>